<evidence type="ECO:0008006" key="5">
    <source>
        <dbReference type="Google" id="ProtNLM"/>
    </source>
</evidence>
<accession>A0A8X6X5B2</accession>
<protein>
    <recommendedName>
        <fullName evidence="5">Maf-like protein</fullName>
    </recommendedName>
</protein>
<dbReference type="EMBL" id="BMAV01004985">
    <property type="protein sequence ID" value="GFY45701.1"/>
    <property type="molecule type" value="Genomic_DNA"/>
</dbReference>
<dbReference type="Pfam" id="PF02545">
    <property type="entry name" value="Maf"/>
    <property type="match status" value="1"/>
</dbReference>
<dbReference type="GO" id="GO:0047429">
    <property type="term" value="F:nucleoside triphosphate diphosphatase activity"/>
    <property type="evidence" value="ECO:0007669"/>
    <property type="project" value="InterPro"/>
</dbReference>
<keyword evidence="2" id="KW-0378">Hydrolase</keyword>
<dbReference type="OrthoDB" id="6435294at2759"/>
<dbReference type="HAMAP" id="MF_00528">
    <property type="entry name" value="Maf"/>
    <property type="match status" value="1"/>
</dbReference>
<dbReference type="InterPro" id="IPR003697">
    <property type="entry name" value="Maf-like"/>
</dbReference>
<comment type="cofactor">
    <cofactor evidence="1">
        <name>a divalent metal cation</name>
        <dbReference type="ChEBI" id="CHEBI:60240"/>
    </cofactor>
</comment>
<comment type="caution">
    <text evidence="3">The sequence shown here is derived from an EMBL/GenBank/DDBJ whole genome shotgun (WGS) entry which is preliminary data.</text>
</comment>
<name>A0A8X6X5B2_9ARAC</name>
<evidence type="ECO:0000313" key="4">
    <source>
        <dbReference type="Proteomes" id="UP000886998"/>
    </source>
</evidence>
<dbReference type="PANTHER" id="PTHR43213">
    <property type="entry name" value="BIFUNCTIONAL DTTP/UTP PYROPHOSPHATASE/METHYLTRANSFERASE PROTEIN-RELATED"/>
    <property type="match status" value="1"/>
</dbReference>
<gene>
    <name evidence="3" type="primary">maf</name>
    <name evidence="3" type="ORF">TNIN_448471</name>
</gene>
<reference evidence="3" key="1">
    <citation type="submission" date="2020-08" db="EMBL/GenBank/DDBJ databases">
        <title>Multicomponent nature underlies the extraordinary mechanical properties of spider dragline silk.</title>
        <authorList>
            <person name="Kono N."/>
            <person name="Nakamura H."/>
            <person name="Mori M."/>
            <person name="Yoshida Y."/>
            <person name="Ohtoshi R."/>
            <person name="Malay A.D."/>
            <person name="Moran D.A.P."/>
            <person name="Tomita M."/>
            <person name="Numata K."/>
            <person name="Arakawa K."/>
        </authorList>
    </citation>
    <scope>NUCLEOTIDE SEQUENCE</scope>
</reference>
<dbReference type="SUPFAM" id="SSF52972">
    <property type="entry name" value="ITPase-like"/>
    <property type="match status" value="1"/>
</dbReference>
<dbReference type="InterPro" id="IPR029001">
    <property type="entry name" value="ITPase-like_fam"/>
</dbReference>
<organism evidence="3 4">
    <name type="scientific">Trichonephila inaurata madagascariensis</name>
    <dbReference type="NCBI Taxonomy" id="2747483"/>
    <lineage>
        <taxon>Eukaryota</taxon>
        <taxon>Metazoa</taxon>
        <taxon>Ecdysozoa</taxon>
        <taxon>Arthropoda</taxon>
        <taxon>Chelicerata</taxon>
        <taxon>Arachnida</taxon>
        <taxon>Araneae</taxon>
        <taxon>Araneomorphae</taxon>
        <taxon>Entelegynae</taxon>
        <taxon>Araneoidea</taxon>
        <taxon>Nephilidae</taxon>
        <taxon>Trichonephila</taxon>
        <taxon>Trichonephila inaurata</taxon>
    </lineage>
</organism>
<evidence type="ECO:0000256" key="2">
    <source>
        <dbReference type="ARBA" id="ARBA00022801"/>
    </source>
</evidence>
<dbReference type="PANTHER" id="PTHR43213:SF5">
    <property type="entry name" value="BIFUNCTIONAL DTTP_UTP PYROPHOSPHATASE_METHYLTRANSFERASE PROTEIN-RELATED"/>
    <property type="match status" value="1"/>
</dbReference>
<dbReference type="Proteomes" id="UP000886998">
    <property type="component" value="Unassembled WGS sequence"/>
</dbReference>
<keyword evidence="4" id="KW-1185">Reference proteome</keyword>
<proteinExistence type="inferred from homology"/>
<evidence type="ECO:0000256" key="1">
    <source>
        <dbReference type="ARBA" id="ARBA00001968"/>
    </source>
</evidence>
<sequence length="276" mass="31372">MPQRYCWDDNVLLQAVILAPDEGGAETSWKSAGGTDAVAFICLGGFFHRLNMLEPYAGHRNNLQVILANCSNRFGHLLLDNLGMQYDVMTPDKDEALKIPDYFSPSQYVEEIAKNNARGVAKYHTFSAYEKPLVVIGVDTIVVTDGEIYVKPKDMDEIIALFKKLSGKHHDIFTGVSIIYGIDYYKDPPEYKMRTFFEKTSVKMMELTEEEILDYLSMGESEYRVGGYAIEAQGCSLFEYIDGDYMTAVGLPIHRIAKEFRDLFEANLIPTHNYYE</sequence>
<evidence type="ECO:0000313" key="3">
    <source>
        <dbReference type="EMBL" id="GFY45701.1"/>
    </source>
</evidence>
<dbReference type="AlphaFoldDB" id="A0A8X6X5B2"/>
<dbReference type="Gene3D" id="3.90.950.10">
    <property type="match status" value="1"/>
</dbReference>